<dbReference type="OrthoDB" id="429676at2759"/>
<dbReference type="Gene3D" id="1.25.40.10">
    <property type="entry name" value="Tetratricopeptide repeat domain"/>
    <property type="match status" value="1"/>
</dbReference>
<proteinExistence type="predicted"/>
<keyword evidence="4" id="KW-1185">Reference proteome</keyword>
<reference evidence="3 4" key="1">
    <citation type="submission" date="2016-02" db="EMBL/GenBank/DDBJ databases">
        <title>Genome analysis of coral dinoflagellate symbionts highlights evolutionary adaptations to a symbiotic lifestyle.</title>
        <authorList>
            <person name="Aranda M."/>
            <person name="Li Y."/>
            <person name="Liew Y.J."/>
            <person name="Baumgarten S."/>
            <person name="Simakov O."/>
            <person name="Wilson M."/>
            <person name="Piel J."/>
            <person name="Ashoor H."/>
            <person name="Bougouffa S."/>
            <person name="Bajic V.B."/>
            <person name="Ryu T."/>
            <person name="Ravasi T."/>
            <person name="Bayer T."/>
            <person name="Micklem G."/>
            <person name="Kim H."/>
            <person name="Bhak J."/>
            <person name="Lajeunesse T.C."/>
            <person name="Voolstra C.R."/>
        </authorList>
    </citation>
    <scope>NUCLEOTIDE SEQUENCE [LARGE SCALE GENOMIC DNA]</scope>
    <source>
        <strain evidence="3 4">CCMP2467</strain>
    </source>
</reference>
<evidence type="ECO:0000313" key="4">
    <source>
        <dbReference type="Proteomes" id="UP000186817"/>
    </source>
</evidence>
<dbReference type="InterPro" id="IPR011990">
    <property type="entry name" value="TPR-like_helical_dom_sf"/>
</dbReference>
<sequence>MATQLRPDIRAHTAALQCGASWPSVLAALEVLAARQMEPDSHCNVVLLGTLEESDWELAFAALEVLPAGDTRQIASVARVGAARWMRSLELMRKNADTSNIYVYNALAASAAPWQRASALLGAATASGLRLDAVGYCSALSASADARVWAHSLKLFWDSWTRTIAPDDALIGAAILACPIPLLGALRASLRRFGIVATSASASAAAIVARKDCEAAMELAAQGSEGPLDEELLGSLLTMATKATRWASALAALRLPQSAGLLGRPGPVATAASKVFADAACWAEAMSLARQLAAAGSGDMSEVCANALKALDQVSGWEYGHRLFEDLLLWHSELDAVCYNCAVTTCRQGQQWEQAVARSESSRAAHATASQDPVLFGGVVSACGQGTSAREPTVVGARNNLHVALAVLGSFTACCPLRSADLLLWHSELDAVCYNCAVTTCRQGQQWEQAVARSESSRAAHATASQDPVLFGGVVSACGQGSAWRPASELLRTALRARAESDLVLLSSGCMAAEKGGHWQAALWTPERTAAAGLPQANSIAMATAVDAAVSAGASEGDQWQHALVMFAAFCQRGGECDLAACGALLAECEQSGMQRVEVDLLGLLGFTLAPAGPSILGELWRMTQSNMRSLARAVGLVACICAPLTSGTEVFHSIGTQACKTEEDLTNLLQIIPDWQQLSHESHEGQHVHEGQHSHEGQGHVHGHAKNAGKAGVAGVTSRRISQTQQSAQLHEHGTAQTNNSGNATSSSATASCVDLIHQCRNDFDWNSCVGFESRCYNAAKAVQLIQIETQQSQASAPVVRTNLDCDTWSLRCQSQDWTACLHFEDHCQQASPRPTQLSLAFASSSISQPTFQSARRVEEGQDCESLISQRRSERPHYEGRGTQDSDDCMRPITAARFCLADCTIGDFEEIHPVADRQF</sequence>
<dbReference type="PANTHER" id="PTHR47447">
    <property type="entry name" value="OS03G0856100 PROTEIN"/>
    <property type="match status" value="1"/>
</dbReference>
<protein>
    <recommendedName>
        <fullName evidence="5">Pentatricopeptide repeat-containing protein, chloroplastic</fullName>
    </recommendedName>
</protein>
<feature type="compositionally biased region" description="Low complexity" evidence="2">
    <location>
        <begin position="736"/>
        <end position="746"/>
    </location>
</feature>
<name>A0A1Q9ERU2_SYMMI</name>
<evidence type="ECO:0008006" key="5">
    <source>
        <dbReference type="Google" id="ProtNLM"/>
    </source>
</evidence>
<dbReference type="EMBL" id="LSRX01000083">
    <property type="protein sequence ID" value="OLQ10152.1"/>
    <property type="molecule type" value="Genomic_DNA"/>
</dbReference>
<evidence type="ECO:0000313" key="3">
    <source>
        <dbReference type="EMBL" id="OLQ10152.1"/>
    </source>
</evidence>
<keyword evidence="1" id="KW-0677">Repeat</keyword>
<accession>A0A1Q9ERU2</accession>
<feature type="compositionally biased region" description="Basic and acidic residues" evidence="2">
    <location>
        <begin position="681"/>
        <end position="700"/>
    </location>
</feature>
<dbReference type="Proteomes" id="UP000186817">
    <property type="component" value="Unassembled WGS sequence"/>
</dbReference>
<organism evidence="3 4">
    <name type="scientific">Symbiodinium microadriaticum</name>
    <name type="common">Dinoflagellate</name>
    <name type="synonym">Zooxanthella microadriatica</name>
    <dbReference type="NCBI Taxonomy" id="2951"/>
    <lineage>
        <taxon>Eukaryota</taxon>
        <taxon>Sar</taxon>
        <taxon>Alveolata</taxon>
        <taxon>Dinophyceae</taxon>
        <taxon>Suessiales</taxon>
        <taxon>Symbiodiniaceae</taxon>
        <taxon>Symbiodinium</taxon>
    </lineage>
</organism>
<evidence type="ECO:0000256" key="2">
    <source>
        <dbReference type="SAM" id="MobiDB-lite"/>
    </source>
</evidence>
<comment type="caution">
    <text evidence="3">The sequence shown here is derived from an EMBL/GenBank/DDBJ whole genome shotgun (WGS) entry which is preliminary data.</text>
</comment>
<dbReference type="PANTHER" id="PTHR47447:SF17">
    <property type="entry name" value="OS12G0638900 PROTEIN"/>
    <property type="match status" value="1"/>
</dbReference>
<feature type="compositionally biased region" description="Polar residues" evidence="2">
    <location>
        <begin position="720"/>
        <end position="730"/>
    </location>
</feature>
<evidence type="ECO:0000256" key="1">
    <source>
        <dbReference type="ARBA" id="ARBA00022737"/>
    </source>
</evidence>
<gene>
    <name evidence="3" type="ORF">AK812_SmicGene6168</name>
</gene>
<feature type="region of interest" description="Disordered" evidence="2">
    <location>
        <begin position="680"/>
        <end position="746"/>
    </location>
</feature>
<dbReference type="AlphaFoldDB" id="A0A1Q9ERU2"/>